<dbReference type="AlphaFoldDB" id="A0A848H4A2"/>
<dbReference type="SUPFAM" id="SSF54637">
    <property type="entry name" value="Thioesterase/thiol ester dehydrase-isomerase"/>
    <property type="match status" value="1"/>
</dbReference>
<dbReference type="Proteomes" id="UP000541185">
    <property type="component" value="Unassembled WGS sequence"/>
</dbReference>
<dbReference type="InterPro" id="IPR029069">
    <property type="entry name" value="HotDog_dom_sf"/>
</dbReference>
<name>A0A848H4A2_9BURK</name>
<dbReference type="CDD" id="cd01289">
    <property type="entry name" value="FabA_like"/>
    <property type="match status" value="1"/>
</dbReference>
<comment type="caution">
    <text evidence="1">The sequence shown here is derived from an EMBL/GenBank/DDBJ whole genome shotgun (WGS) entry which is preliminary data.</text>
</comment>
<dbReference type="RefSeq" id="WP_169416793.1">
    <property type="nucleotide sequence ID" value="NZ_JABBFX010000001.1"/>
</dbReference>
<sequence length="151" mass="16341">MSVINERIENFIPHRAGMRLIDRLLEVDDEHVVAEVDVPFGGLFVRDGQVPSWIGIEYMAQTVSAWAGSRARGSGGQPRPGLLLGSRKYEVHCEGFPSGAKLRVEARVELVATNGLGQFDCRIRMNGEEVAGARISVLDPPEGSKLLGGTA</sequence>
<gene>
    <name evidence="1" type="ORF">HHL11_02425</name>
</gene>
<dbReference type="Gene3D" id="3.10.129.10">
    <property type="entry name" value="Hotdog Thioesterase"/>
    <property type="match status" value="1"/>
</dbReference>
<dbReference type="PIRSF" id="PIRSF020565">
    <property type="entry name" value="3Ho_Ac_ACP_DH_prd"/>
    <property type="match status" value="1"/>
</dbReference>
<organism evidence="1 2">
    <name type="scientific">Ramlibacter agri</name>
    <dbReference type="NCBI Taxonomy" id="2728837"/>
    <lineage>
        <taxon>Bacteria</taxon>
        <taxon>Pseudomonadati</taxon>
        <taxon>Pseudomonadota</taxon>
        <taxon>Betaproteobacteria</taxon>
        <taxon>Burkholderiales</taxon>
        <taxon>Comamonadaceae</taxon>
        <taxon>Ramlibacter</taxon>
    </lineage>
</organism>
<dbReference type="EMBL" id="JABBFX010000001">
    <property type="protein sequence ID" value="NML42588.1"/>
    <property type="molecule type" value="Genomic_DNA"/>
</dbReference>
<evidence type="ECO:0000313" key="2">
    <source>
        <dbReference type="Proteomes" id="UP000541185"/>
    </source>
</evidence>
<dbReference type="InterPro" id="IPR016776">
    <property type="entry name" value="ApeP-like_dehydratase"/>
</dbReference>
<keyword evidence="2" id="KW-1185">Reference proteome</keyword>
<accession>A0A848H4A2</accession>
<reference evidence="1 2" key="1">
    <citation type="submission" date="2020-04" db="EMBL/GenBank/DDBJ databases">
        <title>Ramlibacter sp. G-1-2-2 isolated from soil.</title>
        <authorList>
            <person name="Dahal R.H."/>
        </authorList>
    </citation>
    <scope>NUCLEOTIDE SEQUENCE [LARGE SCALE GENOMIC DNA]</scope>
    <source>
        <strain evidence="1 2">G-1-2-2</strain>
    </source>
</reference>
<proteinExistence type="predicted"/>
<dbReference type="Pfam" id="PF22817">
    <property type="entry name" value="ApeP-like"/>
    <property type="match status" value="1"/>
</dbReference>
<evidence type="ECO:0000313" key="1">
    <source>
        <dbReference type="EMBL" id="NML42588.1"/>
    </source>
</evidence>
<protein>
    <submittedName>
        <fullName evidence="1">Hotdog family protein</fullName>
    </submittedName>
</protein>